<accession>A0A2Y9BMG0</accession>
<feature type="domain" description="Metallo-beta-lactamase" evidence="1">
    <location>
        <begin position="30"/>
        <end position="214"/>
    </location>
</feature>
<dbReference type="Proteomes" id="UP000245845">
    <property type="component" value="Unassembled WGS sequence"/>
</dbReference>
<keyword evidence="3" id="KW-1185">Reference proteome</keyword>
<dbReference type="SUPFAM" id="SSF56281">
    <property type="entry name" value="Metallo-hydrolase/oxidoreductase"/>
    <property type="match status" value="1"/>
</dbReference>
<keyword evidence="2" id="KW-0378">Hydrolase</keyword>
<dbReference type="AlphaFoldDB" id="A0A2Y9BMG0"/>
<dbReference type="InterPro" id="IPR001279">
    <property type="entry name" value="Metallo-B-lactamas"/>
</dbReference>
<evidence type="ECO:0000259" key="1">
    <source>
        <dbReference type="SMART" id="SM00849"/>
    </source>
</evidence>
<dbReference type="Pfam" id="PF00753">
    <property type="entry name" value="Lactamase_B"/>
    <property type="match status" value="1"/>
</dbReference>
<dbReference type="OrthoDB" id="9761531at2"/>
<dbReference type="GO" id="GO:0016787">
    <property type="term" value="F:hydrolase activity"/>
    <property type="evidence" value="ECO:0007669"/>
    <property type="project" value="UniProtKB-KW"/>
</dbReference>
<dbReference type="PANTHER" id="PTHR42951:SF22">
    <property type="entry name" value="METALLO BETA-LACTAMASE SUPERFAMILY LIPOPROTEIN"/>
    <property type="match status" value="1"/>
</dbReference>
<protein>
    <submittedName>
        <fullName evidence="2">Glyoxylase-like metal-dependent hydrolase (Beta-lactamase superfamily II)</fullName>
    </submittedName>
</protein>
<organism evidence="2 3">
    <name type="scientific">Faecalicatena orotica</name>
    <dbReference type="NCBI Taxonomy" id="1544"/>
    <lineage>
        <taxon>Bacteria</taxon>
        <taxon>Bacillati</taxon>
        <taxon>Bacillota</taxon>
        <taxon>Clostridia</taxon>
        <taxon>Lachnospirales</taxon>
        <taxon>Lachnospiraceae</taxon>
        <taxon>Faecalicatena</taxon>
    </lineage>
</organism>
<dbReference type="InterPro" id="IPR036866">
    <property type="entry name" value="RibonucZ/Hydroxyglut_hydro"/>
</dbReference>
<proteinExistence type="predicted"/>
<evidence type="ECO:0000313" key="2">
    <source>
        <dbReference type="EMBL" id="PWJ23716.1"/>
    </source>
</evidence>
<evidence type="ECO:0000313" key="3">
    <source>
        <dbReference type="Proteomes" id="UP000245845"/>
    </source>
</evidence>
<name>A0A2Y9BMG0_9FIRM</name>
<gene>
    <name evidence="2" type="ORF">A8806_113150</name>
</gene>
<dbReference type="InterPro" id="IPR050855">
    <property type="entry name" value="NDM-1-like"/>
</dbReference>
<sequence>MEPTLEQIFGTYMSWKIDDTTWVINFMNGTENMYLLEGEEKALLLDTGYGAGNLRPYVERLTEKPVIVANTHYHPDHSGGNGEFEEVYVSRGERIDAPSVETPGAVPFDLTLLPYPDYKKIYIGEGDTIELGGRTVDVLDVRPAHCNSSLFYLDRGHRMLFSGDELEAGQVMMFDNSRNPEAPYDVEERLKNFKENFLRLKDMSDCFDYILPNHNGYPIAKSYLDDYAGLVDSIFDGTAAIEDKLNHPFVEMDPGAERLCRVRYRNASIFIEKKQVMKVYGVKPTGTRIREKRSESIYI</sequence>
<dbReference type="EMBL" id="QGDL01000013">
    <property type="protein sequence ID" value="PWJ23716.1"/>
    <property type="molecule type" value="Genomic_DNA"/>
</dbReference>
<dbReference type="Gene3D" id="3.60.15.10">
    <property type="entry name" value="Ribonuclease Z/Hydroxyacylglutathione hydrolase-like"/>
    <property type="match status" value="1"/>
</dbReference>
<dbReference type="RefSeq" id="WP_109732893.1">
    <property type="nucleotide sequence ID" value="NZ_BAAACK010000005.1"/>
</dbReference>
<dbReference type="PANTHER" id="PTHR42951">
    <property type="entry name" value="METALLO-BETA-LACTAMASE DOMAIN-CONTAINING"/>
    <property type="match status" value="1"/>
</dbReference>
<comment type="caution">
    <text evidence="2">The sequence shown here is derived from an EMBL/GenBank/DDBJ whole genome shotgun (WGS) entry which is preliminary data.</text>
</comment>
<reference evidence="2 3" key="1">
    <citation type="submission" date="2018-05" db="EMBL/GenBank/DDBJ databases">
        <title>The Hungate 1000. A catalogue of reference genomes from the rumen microbiome.</title>
        <authorList>
            <person name="Kelly W."/>
        </authorList>
    </citation>
    <scope>NUCLEOTIDE SEQUENCE [LARGE SCALE GENOMIC DNA]</scope>
    <source>
        <strain evidence="2 3">NLAE-zl-C242</strain>
    </source>
</reference>
<dbReference type="SMART" id="SM00849">
    <property type="entry name" value="Lactamase_B"/>
    <property type="match status" value="1"/>
</dbReference>